<organism evidence="1">
    <name type="scientific">Tetraodon nigroviridis</name>
    <name type="common">Spotted green pufferfish</name>
    <name type="synonym">Chelonodon nigroviridis</name>
    <dbReference type="NCBI Taxonomy" id="99883"/>
    <lineage>
        <taxon>Eukaryota</taxon>
        <taxon>Metazoa</taxon>
        <taxon>Chordata</taxon>
        <taxon>Craniata</taxon>
        <taxon>Vertebrata</taxon>
        <taxon>Euteleostomi</taxon>
        <taxon>Actinopterygii</taxon>
        <taxon>Neopterygii</taxon>
        <taxon>Teleostei</taxon>
        <taxon>Neoteleostei</taxon>
        <taxon>Acanthomorphata</taxon>
        <taxon>Eupercaria</taxon>
        <taxon>Tetraodontiformes</taxon>
        <taxon>Tetradontoidea</taxon>
        <taxon>Tetraodontidae</taxon>
        <taxon>Tetraodon</taxon>
    </lineage>
</organism>
<dbReference type="AlphaFoldDB" id="Q4S859"/>
<dbReference type="EMBL" id="CAAE01014709">
    <property type="protein sequence ID" value="CAG03173.1"/>
    <property type="molecule type" value="Genomic_DNA"/>
</dbReference>
<protein>
    <submittedName>
        <fullName evidence="1">(spotted green pufferfish) hypothetical protein</fullName>
    </submittedName>
</protein>
<reference evidence="1" key="1">
    <citation type="journal article" date="2004" name="Nature">
        <title>Genome duplication in the teleost fish Tetraodon nigroviridis reveals the early vertebrate proto-karyotype.</title>
        <authorList>
            <person name="Jaillon O."/>
            <person name="Aury J.-M."/>
            <person name="Brunet F."/>
            <person name="Petit J.-L."/>
            <person name="Stange-Thomann N."/>
            <person name="Mauceli E."/>
            <person name="Bouneau L."/>
            <person name="Fischer C."/>
            <person name="Ozouf-Costaz C."/>
            <person name="Bernot A."/>
            <person name="Nicaud S."/>
            <person name="Jaffe D."/>
            <person name="Fisher S."/>
            <person name="Lutfalla G."/>
            <person name="Dossat C."/>
            <person name="Segurens B."/>
            <person name="Dasilva C."/>
            <person name="Salanoubat M."/>
            <person name="Levy M."/>
            <person name="Boudet N."/>
            <person name="Castellano S."/>
            <person name="Anthouard V."/>
            <person name="Jubin C."/>
            <person name="Castelli V."/>
            <person name="Katinka M."/>
            <person name="Vacherie B."/>
            <person name="Biemont C."/>
            <person name="Skalli Z."/>
            <person name="Cattolico L."/>
            <person name="Poulain J."/>
            <person name="De Berardinis V."/>
            <person name="Cruaud C."/>
            <person name="Duprat S."/>
            <person name="Brottier P."/>
            <person name="Coutanceau J.-P."/>
            <person name="Gouzy J."/>
            <person name="Parra G."/>
            <person name="Lardier G."/>
            <person name="Chapple C."/>
            <person name="McKernan K.J."/>
            <person name="McEwan P."/>
            <person name="Bosak S."/>
            <person name="Kellis M."/>
            <person name="Volff J.-N."/>
            <person name="Guigo R."/>
            <person name="Zody M.C."/>
            <person name="Mesirov J."/>
            <person name="Lindblad-Toh K."/>
            <person name="Birren B."/>
            <person name="Nusbaum C."/>
            <person name="Kahn D."/>
            <person name="Robinson-Rechavi M."/>
            <person name="Laudet V."/>
            <person name="Schachter V."/>
            <person name="Quetier F."/>
            <person name="Saurin W."/>
            <person name="Scarpelli C."/>
            <person name="Wincker P."/>
            <person name="Lander E.S."/>
            <person name="Weissenbach J."/>
            <person name="Roest Crollius H."/>
        </authorList>
    </citation>
    <scope>NUCLEOTIDE SEQUENCE [LARGE SCALE GENOMIC DNA]</scope>
</reference>
<sequence length="44" mass="4860">MTDEHLEVCLRLAVSSYCPDYASLADSSQCKSSKVNSGNYKKKC</sequence>
<comment type="caution">
    <text evidence="1">The sequence shown here is derived from an EMBL/GenBank/DDBJ whole genome shotgun (WGS) entry which is preliminary data.</text>
</comment>
<evidence type="ECO:0000313" key="1">
    <source>
        <dbReference type="EMBL" id="CAG03173.1"/>
    </source>
</evidence>
<dbReference type="KEGG" id="tng:GSTEN00022492G001"/>
<accession>Q4S859</accession>
<dbReference type="OrthoDB" id="8865791at2759"/>
<reference evidence="1" key="2">
    <citation type="submission" date="2004-02" db="EMBL/GenBank/DDBJ databases">
        <authorList>
            <consortium name="Genoscope"/>
            <consortium name="Whitehead Institute Centre for Genome Research"/>
        </authorList>
    </citation>
    <scope>NUCLEOTIDE SEQUENCE</scope>
</reference>
<gene>
    <name evidence="1" type="ORF">GSTENG00022492001</name>
</gene>
<name>Q4S859_TETNG</name>
<proteinExistence type="predicted"/>